<organism evidence="1 2">
    <name type="scientific">Ambrosiozyma monospora</name>
    <name type="common">Yeast</name>
    <name type="synonym">Endomycopsis monosporus</name>
    <dbReference type="NCBI Taxonomy" id="43982"/>
    <lineage>
        <taxon>Eukaryota</taxon>
        <taxon>Fungi</taxon>
        <taxon>Dikarya</taxon>
        <taxon>Ascomycota</taxon>
        <taxon>Saccharomycotina</taxon>
        <taxon>Pichiomycetes</taxon>
        <taxon>Pichiales</taxon>
        <taxon>Pichiaceae</taxon>
        <taxon>Ambrosiozyma</taxon>
    </lineage>
</organism>
<dbReference type="EMBL" id="BSXS01002477">
    <property type="protein sequence ID" value="GME79178.1"/>
    <property type="molecule type" value="Genomic_DNA"/>
</dbReference>
<evidence type="ECO:0000313" key="2">
    <source>
        <dbReference type="Proteomes" id="UP001165064"/>
    </source>
</evidence>
<accession>A0ACB5T1Z2</accession>
<sequence length="468" mass="52691">MLSENRIDPDKVMANPAPNVPFFTPRQPQTPGTSRLNKQDESQKEKQEHEPPLLFQPLTILPNFTMPNRIGVSPMCLYSADPRDGKVTPFHLTHYNGFAIRGVGLTILESVSVTKNGRTTPNDLGLYKDNDIKDEHDRDSKYMEQIKGLKQICDFYHSQQGSESKERQLIGIQLSHGGIKSSQLPLYFGYGDHPIDEPRGGWLNDVQGVSLTSRNRNMFPYAKTMTTAEVWQVIDEFDRAIQDSICKCGFDFIEIHAAHGYLINQFMSPATNHGSRKDEFGNGTFESRIKILLEILKRIQKFKKISNLEFPVFVRISASDNDESSEDGNTWKLKDSLKLAPILVEYGVDVIDVSSGGNIAPTKPRILQWEMAKQIKAVLAAHSQNNTGSLSQHSASTNSRLGRGLVAAVGRIREGETANNYLEEKVCDICLSGTGFLKHPNQVERWADELKTDIQMNMQVGWVFHKVW</sequence>
<proteinExistence type="predicted"/>
<protein>
    <submittedName>
        <fullName evidence="1">Unnamed protein product</fullName>
    </submittedName>
</protein>
<reference evidence="1" key="1">
    <citation type="submission" date="2023-04" db="EMBL/GenBank/DDBJ databases">
        <title>Ambrosiozyma monospora NBRC 10751.</title>
        <authorList>
            <person name="Ichikawa N."/>
            <person name="Sato H."/>
            <person name="Tonouchi N."/>
        </authorList>
    </citation>
    <scope>NUCLEOTIDE SEQUENCE</scope>
    <source>
        <strain evidence="1">NBRC 10751</strain>
    </source>
</reference>
<name>A0ACB5T1Z2_AMBMO</name>
<comment type="caution">
    <text evidence="1">The sequence shown here is derived from an EMBL/GenBank/DDBJ whole genome shotgun (WGS) entry which is preliminary data.</text>
</comment>
<dbReference type="Proteomes" id="UP001165064">
    <property type="component" value="Unassembled WGS sequence"/>
</dbReference>
<evidence type="ECO:0000313" key="1">
    <source>
        <dbReference type="EMBL" id="GME79178.1"/>
    </source>
</evidence>
<gene>
    <name evidence="1" type="ORF">Amon02_000380800</name>
</gene>
<keyword evidence="2" id="KW-1185">Reference proteome</keyword>